<protein>
    <recommendedName>
        <fullName evidence="3">DUF5615 domain-containing protein</fullName>
    </recommendedName>
</protein>
<evidence type="ECO:0000313" key="2">
    <source>
        <dbReference type="Proteomes" id="UP000000343"/>
    </source>
</evidence>
<organism evidence="2">
    <name type="scientific">Granulicella tundricola (strain ATCC BAA-1859 / DSM 23138 / MP5ACTX9)</name>
    <dbReference type="NCBI Taxonomy" id="1198114"/>
    <lineage>
        <taxon>Bacteria</taxon>
        <taxon>Pseudomonadati</taxon>
        <taxon>Acidobacteriota</taxon>
        <taxon>Terriglobia</taxon>
        <taxon>Terriglobales</taxon>
        <taxon>Acidobacteriaceae</taxon>
        <taxon>Granulicella</taxon>
    </lineage>
</organism>
<dbReference type="EMBL" id="CP002480">
    <property type="protein sequence ID" value="ADW68968.1"/>
    <property type="molecule type" value="Genomic_DNA"/>
</dbReference>
<name>E8X0L7_GRATM</name>
<dbReference type="eggNOG" id="COG4634">
    <property type="taxonomic scope" value="Bacteria"/>
</dbReference>
<keyword evidence="2" id="KW-1185">Reference proteome</keyword>
<evidence type="ECO:0008006" key="3">
    <source>
        <dbReference type="Google" id="ProtNLM"/>
    </source>
</evidence>
<reference evidence="2" key="1">
    <citation type="submission" date="2011-01" db="EMBL/GenBank/DDBJ databases">
        <title>Complete sequence of chromosome of Acidobacterium sp. MP5ACTX9.</title>
        <authorList>
            <consortium name="US DOE Joint Genome Institute"/>
            <person name="Lucas S."/>
            <person name="Copeland A."/>
            <person name="Lapidus A."/>
            <person name="Cheng J.-F."/>
            <person name="Goodwin L."/>
            <person name="Pitluck S."/>
            <person name="Teshima H."/>
            <person name="Detter J.C."/>
            <person name="Han C."/>
            <person name="Tapia R."/>
            <person name="Land M."/>
            <person name="Hauser L."/>
            <person name="Kyrpides N."/>
            <person name="Ivanova N."/>
            <person name="Ovchinnikova G."/>
            <person name="Pagani I."/>
            <person name="Rawat S.R."/>
            <person name="Mannisto M."/>
            <person name="Haggblom M.M."/>
            <person name="Woyke T."/>
        </authorList>
    </citation>
    <scope>NUCLEOTIDE SEQUENCE [LARGE SCALE GENOMIC DNA]</scope>
    <source>
        <strain evidence="2">MP5ACTX9</strain>
    </source>
</reference>
<dbReference type="AlphaFoldDB" id="E8X0L7"/>
<evidence type="ECO:0000313" key="1">
    <source>
        <dbReference type="EMBL" id="ADW68968.1"/>
    </source>
</evidence>
<dbReference type="PaxDb" id="1198114-AciX9_1922"/>
<dbReference type="OrthoDB" id="8085537at2"/>
<gene>
    <name evidence="1" type="ordered locus">AciX9_1922</name>
</gene>
<dbReference type="KEGG" id="acm:AciX9_1922"/>
<dbReference type="STRING" id="1198114.AciX9_1922"/>
<dbReference type="HOGENOM" id="CLU_156527_1_0_0"/>
<sequence>MKVLLDNNMTKELKRGLLDHEVATAYEMGWADLKNGDLLRTAQAASFEVMISADTNIFYQQNNAKRIISLLILDTNRWRFIRPRMAVIHDAFSRATRGSYESMNLLPVSARKR</sequence>
<dbReference type="RefSeq" id="WP_013580287.1">
    <property type="nucleotide sequence ID" value="NC_015064.1"/>
</dbReference>
<accession>E8X0L7</accession>
<dbReference type="Proteomes" id="UP000000343">
    <property type="component" value="Chromosome"/>
</dbReference>
<proteinExistence type="predicted"/>